<keyword evidence="2" id="KW-1133">Transmembrane helix</keyword>
<feature type="compositionally biased region" description="Pro residues" evidence="1">
    <location>
        <begin position="99"/>
        <end position="112"/>
    </location>
</feature>
<organism evidence="3 4">
    <name type="scientific">Sphaerisporangium rubeum</name>
    <dbReference type="NCBI Taxonomy" id="321317"/>
    <lineage>
        <taxon>Bacteria</taxon>
        <taxon>Bacillati</taxon>
        <taxon>Actinomycetota</taxon>
        <taxon>Actinomycetes</taxon>
        <taxon>Streptosporangiales</taxon>
        <taxon>Streptosporangiaceae</taxon>
        <taxon>Sphaerisporangium</taxon>
    </lineage>
</organism>
<keyword evidence="4" id="KW-1185">Reference proteome</keyword>
<dbReference type="EMBL" id="JACHIU010000001">
    <property type="protein sequence ID" value="MBB6475074.1"/>
    <property type="molecule type" value="Genomic_DNA"/>
</dbReference>
<evidence type="ECO:0000256" key="1">
    <source>
        <dbReference type="SAM" id="MobiDB-lite"/>
    </source>
</evidence>
<feature type="transmembrane region" description="Helical" evidence="2">
    <location>
        <begin position="278"/>
        <end position="306"/>
    </location>
</feature>
<sequence length="331" mass="33267">MTENTPRPEDATSRIARPYPFGEQAAPGSSPHGAQGTPSYGAQASGPGDRPPFGSPSGGQNYPPPPGGQGPYGPPPGQGHGGPGGGYGGGYGNPQQGYGPPPGGQGYSPPPGQGYGGPSYGANPPGYGTPPPAKGQVRPRLLWVFLAWIIAVVCVGIGFAGFAGGLFKTLGDAAPSKTFQSGGSVVATVDPAQKPALYASASGPANVTCVAENAADGRKAKLTNPSTSQTITADGRVWELLFNIGVPAAGDYKFTCQAEEGQQVVFGVGRSLTANTGALAGGVAALFLVPLIGFLFALIVTIVVLVRRSRFRKRLAPSAPYGGGWQAPPGA</sequence>
<evidence type="ECO:0000313" key="3">
    <source>
        <dbReference type="EMBL" id="MBB6475074.1"/>
    </source>
</evidence>
<feature type="compositionally biased region" description="Pro residues" evidence="1">
    <location>
        <begin position="62"/>
        <end position="77"/>
    </location>
</feature>
<reference evidence="3 4" key="1">
    <citation type="submission" date="2020-08" db="EMBL/GenBank/DDBJ databases">
        <title>Sequencing the genomes of 1000 actinobacteria strains.</title>
        <authorList>
            <person name="Klenk H.-P."/>
        </authorList>
    </citation>
    <scope>NUCLEOTIDE SEQUENCE [LARGE SCALE GENOMIC DNA]</scope>
    <source>
        <strain evidence="3 4">DSM 44936</strain>
    </source>
</reference>
<protein>
    <submittedName>
        <fullName evidence="3">Uncharacterized protein</fullName>
    </submittedName>
</protein>
<name>A0A7X0II36_9ACTN</name>
<dbReference type="RefSeq" id="WP_184984127.1">
    <property type="nucleotide sequence ID" value="NZ_BAAALO010000076.1"/>
</dbReference>
<proteinExistence type="predicted"/>
<gene>
    <name evidence="3" type="ORF">BJ992_004505</name>
</gene>
<feature type="region of interest" description="Disordered" evidence="1">
    <location>
        <begin position="1"/>
        <end position="133"/>
    </location>
</feature>
<feature type="transmembrane region" description="Helical" evidence="2">
    <location>
        <begin position="141"/>
        <end position="167"/>
    </location>
</feature>
<feature type="compositionally biased region" description="Gly residues" evidence="1">
    <location>
        <begin position="78"/>
        <end position="92"/>
    </location>
</feature>
<evidence type="ECO:0000256" key="2">
    <source>
        <dbReference type="SAM" id="Phobius"/>
    </source>
</evidence>
<accession>A0A7X0II36</accession>
<dbReference type="Proteomes" id="UP000555564">
    <property type="component" value="Unassembled WGS sequence"/>
</dbReference>
<keyword evidence="2" id="KW-0472">Membrane</keyword>
<comment type="caution">
    <text evidence="3">The sequence shown here is derived from an EMBL/GenBank/DDBJ whole genome shotgun (WGS) entry which is preliminary data.</text>
</comment>
<dbReference type="AlphaFoldDB" id="A0A7X0II36"/>
<keyword evidence="2" id="KW-0812">Transmembrane</keyword>
<evidence type="ECO:0000313" key="4">
    <source>
        <dbReference type="Proteomes" id="UP000555564"/>
    </source>
</evidence>
<feature type="compositionally biased region" description="Basic and acidic residues" evidence="1">
    <location>
        <begin position="1"/>
        <end position="12"/>
    </location>
</feature>